<name>A0A9D1M298_9FIRM</name>
<reference evidence="2" key="2">
    <citation type="journal article" date="2021" name="PeerJ">
        <title>Extensive microbial diversity within the chicken gut microbiome revealed by metagenomics and culture.</title>
        <authorList>
            <person name="Gilroy R."/>
            <person name="Ravi A."/>
            <person name="Getino M."/>
            <person name="Pursley I."/>
            <person name="Horton D.L."/>
            <person name="Alikhan N.F."/>
            <person name="Baker D."/>
            <person name="Gharbi K."/>
            <person name="Hall N."/>
            <person name="Watson M."/>
            <person name="Adriaenssens E.M."/>
            <person name="Foster-Nyarko E."/>
            <person name="Jarju S."/>
            <person name="Secka A."/>
            <person name="Antonio M."/>
            <person name="Oren A."/>
            <person name="Chaudhuri R.R."/>
            <person name="La Ragione R."/>
            <person name="Hildebrand F."/>
            <person name="Pallen M.J."/>
        </authorList>
    </citation>
    <scope>NUCLEOTIDE SEQUENCE</scope>
    <source>
        <strain evidence="2">CHK195-15760</strain>
    </source>
</reference>
<keyword evidence="1" id="KW-0472">Membrane</keyword>
<reference evidence="2" key="1">
    <citation type="submission" date="2020-10" db="EMBL/GenBank/DDBJ databases">
        <authorList>
            <person name="Gilroy R."/>
        </authorList>
    </citation>
    <scope>NUCLEOTIDE SEQUENCE</scope>
    <source>
        <strain evidence="2">CHK195-15760</strain>
    </source>
</reference>
<gene>
    <name evidence="2" type="ORF">IAB70_06345</name>
</gene>
<feature type="transmembrane region" description="Helical" evidence="1">
    <location>
        <begin position="117"/>
        <end position="137"/>
    </location>
</feature>
<proteinExistence type="predicted"/>
<comment type="caution">
    <text evidence="2">The sequence shown here is derived from an EMBL/GenBank/DDBJ whole genome shotgun (WGS) entry which is preliminary data.</text>
</comment>
<sequence>MLVFFIIVLIFAFIITSILTMVFELEVKKFEHEKEEKSDIPIFYFNLYTFFKIRLLKIPVNTEKLKKIEKNRLLKEMDVKTLKEYMPSKMEWTKLFHKIELKKFNLKLQLGLERADITAFLVVGITSILSLLLSKFIEEYKEKNYYYKIDPIYHKGNYYKIKLDCIIRLKMVHIIYIIYVILKKRRGRKNARTSNRRPYEYSYE</sequence>
<feature type="transmembrane region" description="Helical" evidence="1">
    <location>
        <begin position="166"/>
        <end position="182"/>
    </location>
</feature>
<dbReference type="EMBL" id="DVNH01000048">
    <property type="protein sequence ID" value="HIU52211.1"/>
    <property type="molecule type" value="Genomic_DNA"/>
</dbReference>
<keyword evidence="1" id="KW-0812">Transmembrane</keyword>
<evidence type="ECO:0008006" key="4">
    <source>
        <dbReference type="Google" id="ProtNLM"/>
    </source>
</evidence>
<evidence type="ECO:0000256" key="1">
    <source>
        <dbReference type="SAM" id="Phobius"/>
    </source>
</evidence>
<evidence type="ECO:0000313" key="2">
    <source>
        <dbReference type="EMBL" id="HIU52211.1"/>
    </source>
</evidence>
<feature type="transmembrane region" description="Helical" evidence="1">
    <location>
        <begin position="6"/>
        <end position="25"/>
    </location>
</feature>
<protein>
    <recommendedName>
        <fullName evidence="4">DUF2953 domain-containing protein</fullName>
    </recommendedName>
</protein>
<accession>A0A9D1M298</accession>
<keyword evidence="1" id="KW-1133">Transmembrane helix</keyword>
<dbReference type="AlphaFoldDB" id="A0A9D1M298"/>
<organism evidence="2 3">
    <name type="scientific">Candidatus Merdicola faecigallinarum</name>
    <dbReference type="NCBI Taxonomy" id="2840862"/>
    <lineage>
        <taxon>Bacteria</taxon>
        <taxon>Bacillati</taxon>
        <taxon>Bacillota</taxon>
        <taxon>Clostridia</taxon>
        <taxon>Candidatus Merdicola</taxon>
    </lineage>
</organism>
<evidence type="ECO:0000313" key="3">
    <source>
        <dbReference type="Proteomes" id="UP000824093"/>
    </source>
</evidence>
<dbReference type="Proteomes" id="UP000824093">
    <property type="component" value="Unassembled WGS sequence"/>
</dbReference>